<feature type="compositionally biased region" description="Basic and acidic residues" evidence="1">
    <location>
        <begin position="132"/>
        <end position="148"/>
    </location>
</feature>
<dbReference type="PANTHER" id="PTHR36462:SF1">
    <property type="entry name" value="CHROMOSOME 12 OPEN READING FRAME 71"/>
    <property type="match status" value="1"/>
</dbReference>
<feature type="compositionally biased region" description="Low complexity" evidence="1">
    <location>
        <begin position="18"/>
        <end position="27"/>
    </location>
</feature>
<reference evidence="3" key="1">
    <citation type="submission" date="2025-08" db="UniProtKB">
        <authorList>
            <consortium name="RefSeq"/>
        </authorList>
    </citation>
    <scope>IDENTIFICATION</scope>
</reference>
<keyword evidence="2" id="KW-1185">Reference proteome</keyword>
<dbReference type="Pfam" id="PF15480">
    <property type="entry name" value="DUF4640"/>
    <property type="match status" value="1"/>
</dbReference>
<feature type="region of interest" description="Disordered" evidence="1">
    <location>
        <begin position="1"/>
        <end position="86"/>
    </location>
</feature>
<dbReference type="OrthoDB" id="9450944at2759"/>
<dbReference type="RefSeq" id="XP_004647208.1">
    <property type="nucleotide sequence ID" value="XM_004647151.1"/>
</dbReference>
<sequence length="224" mass="25310">MASSSSSSDYDDMKDAISESSSHDSTSVEYFSCEDTFPNEDPTSRGDMTSNRGSLLHLLPPNKGTEERKSKSTPIIRQYQVRDEPKQDPKISIALAWDEEDTESVARTVERLMKMLHTCLEKLNNGEESTQGDDRNPKHEEDINKKDNDKVSALSEAVEEENFQFCNHCPLHIAQVSGQECDNCQELPTHRPPGSEDVTQVSRVPLIFKEQVSMIFKEQVSTLR</sequence>
<gene>
    <name evidence="3" type="primary">LOC101574235</name>
</gene>
<dbReference type="GeneID" id="101574235"/>
<evidence type="ECO:0000313" key="2">
    <source>
        <dbReference type="Proteomes" id="UP000515203"/>
    </source>
</evidence>
<dbReference type="InterPro" id="IPR027908">
    <property type="entry name" value="DUF4640"/>
</dbReference>
<name>A0A6P3FJU4_OCTDE</name>
<evidence type="ECO:0000256" key="1">
    <source>
        <dbReference type="SAM" id="MobiDB-lite"/>
    </source>
</evidence>
<dbReference type="Proteomes" id="UP000515203">
    <property type="component" value="Unplaced"/>
</dbReference>
<protein>
    <submittedName>
        <fullName evidence="3">Uncharacterized protein C12orf71 homolog</fullName>
    </submittedName>
</protein>
<organism evidence="2 3">
    <name type="scientific">Octodon degus</name>
    <name type="common">Degu</name>
    <name type="synonym">Sciurus degus</name>
    <dbReference type="NCBI Taxonomy" id="10160"/>
    <lineage>
        <taxon>Eukaryota</taxon>
        <taxon>Metazoa</taxon>
        <taxon>Chordata</taxon>
        <taxon>Craniata</taxon>
        <taxon>Vertebrata</taxon>
        <taxon>Euteleostomi</taxon>
        <taxon>Mammalia</taxon>
        <taxon>Eutheria</taxon>
        <taxon>Euarchontoglires</taxon>
        <taxon>Glires</taxon>
        <taxon>Rodentia</taxon>
        <taxon>Hystricomorpha</taxon>
        <taxon>Octodontidae</taxon>
        <taxon>Octodon</taxon>
    </lineage>
</organism>
<dbReference type="AlphaFoldDB" id="A0A6P3FJU4"/>
<evidence type="ECO:0000313" key="3">
    <source>
        <dbReference type="RefSeq" id="XP_004647208.1"/>
    </source>
</evidence>
<proteinExistence type="predicted"/>
<dbReference type="PANTHER" id="PTHR36462">
    <property type="entry name" value="CHROMOSOME 12 OPEN READING FRAME 71"/>
    <property type="match status" value="1"/>
</dbReference>
<accession>A0A6P3FJU4</accession>
<feature type="region of interest" description="Disordered" evidence="1">
    <location>
        <begin position="123"/>
        <end position="148"/>
    </location>
</feature>
<dbReference type="InParanoid" id="A0A6P3FJU4"/>